<reference evidence="4 5" key="1">
    <citation type="journal article" date="2019" name="Nat. Microbiol.">
        <title>Mediterranean grassland soil C-N compound turnover is dependent on rainfall and depth, and is mediated by genomically divergent microorganisms.</title>
        <authorList>
            <person name="Diamond S."/>
            <person name="Andeer P.F."/>
            <person name="Li Z."/>
            <person name="Crits-Christoph A."/>
            <person name="Burstein D."/>
            <person name="Anantharaman K."/>
            <person name="Lane K.R."/>
            <person name="Thomas B.C."/>
            <person name="Pan C."/>
            <person name="Northen T.R."/>
            <person name="Banfield J.F."/>
        </authorList>
    </citation>
    <scope>NUCLEOTIDE SEQUENCE [LARGE SCALE GENOMIC DNA]</scope>
    <source>
        <strain evidence="4">WS_9</strain>
    </source>
</reference>
<dbReference type="Proteomes" id="UP000317691">
    <property type="component" value="Unassembled WGS sequence"/>
</dbReference>
<feature type="transmembrane region" description="Helical" evidence="2">
    <location>
        <begin position="376"/>
        <end position="393"/>
    </location>
</feature>
<sequence length="739" mass="82709">MRIERVTVEGFGPLVNFDANLEPKRLNLFIGPNESGKSSLAAALVSTLFGFPSLESEELARPWNGAKHKASVTFSAVTGRYRVTREFDSHEVQVDRLRDGSAEVESSVFRGAANPRGRSAEQLQYEELLRGWFGFTEARLFRESSFVHESALETQVSPELRHLVSGAVEADYQQIQDALMERLDSLTKDHPFDARARKRSNRSIENRIERIQGLRDRRSRSEYVLTELKTRSKEREEIEGRLLDLRADLAAKEQLRADLESWLSLREEQRKLLKRAPAIGQELVTARRARTQVQDMDRKIAETLGYLANAPEEVETDLMRLGMLRAQRARHQKSTEDERRMLDAPARKSSAGAVGVGVLLAALFGAGAWFAIHQPFAVGGAAAVGFGLGLLIGRRRGSSKGQRSRELGEAHIRVLEENIRTVGQEIDGVEIRVNPYLAGRTVEVVLEDVKRHRAAIQERREAAAVLHSLPTPERLEAESKEIDEAVASLRSKEKLLLQQSPFLAPLREDPVRAAEAAEKLKREATALRTKLEAEQESLDAFLRRAGGGEGDAENLESLDEMIVTEEEVLGREERQRAALLLALEVLRDSVQAYQREHVGRLASQAEATFRRLTNGKYTKVALNADFQPTLATADHENVPLESLSRGARDAFYLSLRAALARELAAREPLPLLLDDPIAHFDEERRGFLLGVLEELASEIQVVLLTHDRRVLNNVREAHVLGVGTSSPTKDSGRKIEIRR</sequence>
<dbReference type="EMBL" id="VBOZ01000033">
    <property type="protein sequence ID" value="TMQ63151.1"/>
    <property type="molecule type" value="Genomic_DNA"/>
</dbReference>
<keyword evidence="2" id="KW-0472">Membrane</keyword>
<dbReference type="InterPro" id="IPR003395">
    <property type="entry name" value="RecF/RecN/SMC_N"/>
</dbReference>
<dbReference type="Pfam" id="PF02463">
    <property type="entry name" value="SMC_N"/>
    <property type="match status" value="1"/>
</dbReference>
<organism evidence="4 5">
    <name type="scientific">Eiseniibacteriota bacterium</name>
    <dbReference type="NCBI Taxonomy" id="2212470"/>
    <lineage>
        <taxon>Bacteria</taxon>
        <taxon>Candidatus Eiseniibacteriota</taxon>
    </lineage>
</organism>
<dbReference type="SUPFAM" id="SSF52540">
    <property type="entry name" value="P-loop containing nucleoside triphosphate hydrolases"/>
    <property type="match status" value="1"/>
</dbReference>
<keyword evidence="2" id="KW-0812">Transmembrane</keyword>
<dbReference type="InterPro" id="IPR027417">
    <property type="entry name" value="P-loop_NTPase"/>
</dbReference>
<feature type="transmembrane region" description="Helical" evidence="2">
    <location>
        <begin position="349"/>
        <end position="370"/>
    </location>
</feature>
<comment type="caution">
    <text evidence="4">The sequence shown here is derived from an EMBL/GenBank/DDBJ whole genome shotgun (WGS) entry which is preliminary data.</text>
</comment>
<dbReference type="Gene3D" id="3.40.50.300">
    <property type="entry name" value="P-loop containing nucleotide triphosphate hydrolases"/>
    <property type="match status" value="2"/>
</dbReference>
<dbReference type="PANTHER" id="PTHR41259">
    <property type="entry name" value="DOUBLE-STRAND BREAK REPAIR RAD50 ATPASE, PUTATIVE-RELATED"/>
    <property type="match status" value="1"/>
</dbReference>
<dbReference type="PANTHER" id="PTHR41259:SF1">
    <property type="entry name" value="DOUBLE-STRAND BREAK REPAIR RAD50 ATPASE, PUTATIVE-RELATED"/>
    <property type="match status" value="1"/>
</dbReference>
<gene>
    <name evidence="4" type="ORF">E6K79_10940</name>
</gene>
<proteinExistence type="predicted"/>
<evidence type="ECO:0000259" key="3">
    <source>
        <dbReference type="Pfam" id="PF02463"/>
    </source>
</evidence>
<evidence type="ECO:0000313" key="4">
    <source>
        <dbReference type="EMBL" id="TMQ63151.1"/>
    </source>
</evidence>
<name>A0A538THR8_UNCEI</name>
<evidence type="ECO:0000313" key="5">
    <source>
        <dbReference type="Proteomes" id="UP000317691"/>
    </source>
</evidence>
<dbReference type="AlphaFoldDB" id="A0A538THR8"/>
<keyword evidence="2" id="KW-1133">Transmembrane helix</keyword>
<accession>A0A538THR8</accession>
<feature type="domain" description="RecF/RecN/SMC N-terminal" evidence="3">
    <location>
        <begin position="3"/>
        <end position="716"/>
    </location>
</feature>
<keyword evidence="1" id="KW-0175">Coiled coil</keyword>
<evidence type="ECO:0000256" key="2">
    <source>
        <dbReference type="SAM" id="Phobius"/>
    </source>
</evidence>
<feature type="coiled-coil region" evidence="1">
    <location>
        <begin position="475"/>
        <end position="537"/>
    </location>
</feature>
<protein>
    <recommendedName>
        <fullName evidence="3">RecF/RecN/SMC N-terminal domain-containing protein</fullName>
    </recommendedName>
</protein>
<evidence type="ECO:0000256" key="1">
    <source>
        <dbReference type="SAM" id="Coils"/>
    </source>
</evidence>